<dbReference type="OrthoDB" id="1077582at2759"/>
<dbReference type="GO" id="GO:0016020">
    <property type="term" value="C:membrane"/>
    <property type="evidence" value="ECO:0007669"/>
    <property type="project" value="UniProtKB-SubCell"/>
</dbReference>
<gene>
    <name evidence="11" type="ORF">K443DRAFT_97734</name>
</gene>
<keyword evidence="5 8" id="KW-0812">Transmembrane</keyword>
<feature type="chain" id="PRO_5002217094" description="Wax synthase domain-containing protein" evidence="9">
    <location>
        <begin position="22"/>
        <end position="379"/>
    </location>
</feature>
<comment type="similarity">
    <text evidence="3">Belongs to the wax synthase family.</text>
</comment>
<evidence type="ECO:0000313" key="11">
    <source>
        <dbReference type="EMBL" id="KIK01972.1"/>
    </source>
</evidence>
<feature type="transmembrane region" description="Helical" evidence="8">
    <location>
        <begin position="176"/>
        <end position="202"/>
    </location>
</feature>
<feature type="transmembrane region" description="Helical" evidence="8">
    <location>
        <begin position="323"/>
        <end position="341"/>
    </location>
</feature>
<evidence type="ECO:0000256" key="5">
    <source>
        <dbReference type="ARBA" id="ARBA00022692"/>
    </source>
</evidence>
<dbReference type="PANTHER" id="PTHR31595:SF57">
    <property type="entry name" value="OS04G0481900 PROTEIN"/>
    <property type="match status" value="1"/>
</dbReference>
<dbReference type="EMBL" id="KN838599">
    <property type="protein sequence ID" value="KIK01972.1"/>
    <property type="molecule type" value="Genomic_DNA"/>
</dbReference>
<accession>A0A0C9XWK2</accession>
<evidence type="ECO:0000256" key="4">
    <source>
        <dbReference type="ARBA" id="ARBA00022679"/>
    </source>
</evidence>
<protein>
    <recommendedName>
        <fullName evidence="10">Wax synthase domain-containing protein</fullName>
    </recommendedName>
</protein>
<reference evidence="11 12" key="1">
    <citation type="submission" date="2014-04" db="EMBL/GenBank/DDBJ databases">
        <authorList>
            <consortium name="DOE Joint Genome Institute"/>
            <person name="Kuo A."/>
            <person name="Kohler A."/>
            <person name="Nagy L.G."/>
            <person name="Floudas D."/>
            <person name="Copeland A."/>
            <person name="Barry K.W."/>
            <person name="Cichocki N."/>
            <person name="Veneault-Fourrey C."/>
            <person name="LaButti K."/>
            <person name="Lindquist E.A."/>
            <person name="Lipzen A."/>
            <person name="Lundell T."/>
            <person name="Morin E."/>
            <person name="Murat C."/>
            <person name="Sun H."/>
            <person name="Tunlid A."/>
            <person name="Henrissat B."/>
            <person name="Grigoriev I.V."/>
            <person name="Hibbett D.S."/>
            <person name="Martin F."/>
            <person name="Nordberg H.P."/>
            <person name="Cantor M.N."/>
            <person name="Hua S.X."/>
        </authorList>
    </citation>
    <scope>NUCLEOTIDE SEQUENCE [LARGE SCALE GENOMIC DNA]</scope>
    <source>
        <strain evidence="11 12">LaAM-08-1</strain>
    </source>
</reference>
<dbReference type="HOGENOM" id="CLU_032731_1_0_1"/>
<evidence type="ECO:0000256" key="2">
    <source>
        <dbReference type="ARBA" id="ARBA00005179"/>
    </source>
</evidence>
<dbReference type="InterPro" id="IPR032805">
    <property type="entry name" value="Wax_synthase_dom"/>
</dbReference>
<dbReference type="AlphaFoldDB" id="A0A0C9XWK2"/>
<evidence type="ECO:0000256" key="7">
    <source>
        <dbReference type="ARBA" id="ARBA00023136"/>
    </source>
</evidence>
<name>A0A0C9XWK2_9AGAR</name>
<comment type="pathway">
    <text evidence="2">Secondary metabolite biosynthesis.</text>
</comment>
<keyword evidence="4" id="KW-0808">Transferase</keyword>
<evidence type="ECO:0000259" key="10">
    <source>
        <dbReference type="Pfam" id="PF13813"/>
    </source>
</evidence>
<reference evidence="12" key="2">
    <citation type="submission" date="2015-01" db="EMBL/GenBank/DDBJ databases">
        <title>Evolutionary Origins and Diversification of the Mycorrhizal Mutualists.</title>
        <authorList>
            <consortium name="DOE Joint Genome Institute"/>
            <consortium name="Mycorrhizal Genomics Consortium"/>
            <person name="Kohler A."/>
            <person name="Kuo A."/>
            <person name="Nagy L.G."/>
            <person name="Floudas D."/>
            <person name="Copeland A."/>
            <person name="Barry K.W."/>
            <person name="Cichocki N."/>
            <person name="Veneault-Fourrey C."/>
            <person name="LaButti K."/>
            <person name="Lindquist E.A."/>
            <person name="Lipzen A."/>
            <person name="Lundell T."/>
            <person name="Morin E."/>
            <person name="Murat C."/>
            <person name="Riley R."/>
            <person name="Ohm R."/>
            <person name="Sun H."/>
            <person name="Tunlid A."/>
            <person name="Henrissat B."/>
            <person name="Grigoriev I.V."/>
            <person name="Hibbett D.S."/>
            <person name="Martin F."/>
        </authorList>
    </citation>
    <scope>NUCLEOTIDE SEQUENCE [LARGE SCALE GENOMIC DNA]</scope>
    <source>
        <strain evidence="12">LaAM-08-1</strain>
    </source>
</reference>
<evidence type="ECO:0000313" key="12">
    <source>
        <dbReference type="Proteomes" id="UP000054477"/>
    </source>
</evidence>
<dbReference type="GO" id="GO:0008374">
    <property type="term" value="F:O-acyltransferase activity"/>
    <property type="evidence" value="ECO:0007669"/>
    <property type="project" value="InterPro"/>
</dbReference>
<evidence type="ECO:0000256" key="6">
    <source>
        <dbReference type="ARBA" id="ARBA00022989"/>
    </source>
</evidence>
<evidence type="ECO:0000256" key="9">
    <source>
        <dbReference type="SAM" id="SignalP"/>
    </source>
</evidence>
<comment type="subcellular location">
    <subcellularLocation>
        <location evidence="1">Membrane</location>
        <topology evidence="1">Multi-pass membrane protein</topology>
    </subcellularLocation>
</comment>
<keyword evidence="12" id="KW-1185">Reference proteome</keyword>
<dbReference type="Proteomes" id="UP000054477">
    <property type="component" value="Unassembled WGS sequence"/>
</dbReference>
<dbReference type="InterPro" id="IPR044851">
    <property type="entry name" value="Wax_synthase"/>
</dbReference>
<evidence type="ECO:0000256" key="1">
    <source>
        <dbReference type="ARBA" id="ARBA00004141"/>
    </source>
</evidence>
<feature type="domain" description="Wax synthase" evidence="10">
    <location>
        <begin position="208"/>
        <end position="284"/>
    </location>
</feature>
<dbReference type="STRING" id="1095629.A0A0C9XWK2"/>
<feature type="signal peptide" evidence="9">
    <location>
        <begin position="1"/>
        <end position="21"/>
    </location>
</feature>
<sequence length="379" mass="43423">MGSRRILCVLFILLLVTAIASKPSPQRKLFFPVLAALYACLFVFPTEEKGYGIGIYTTTLLVYASDLILFTEPQISLRRERQRKPVCEMALSERLYWAVSLAFDLRGVQWSCEIPNLQRSHLPRWAFVTSKLCKALTVFLIRTIVFFCIHRNPALNGNDGERFGAHGFLWQTWNVFMFWFCIWASLYIMHSVASAFAVAAGLSEPRDWPDFFGPWLRTTTVRRFWGKSWHQSMRRPVTGIGKYLARNVLKFRAGSTLSSYTQLYVAFLLSGIIHAAADWMAVRSIASARLTIEYYVMQAMVITVEDMVIAAAKKFGIGRIPSFVSYAWVIWWMAWSGPMWIETVIQAQFPEGLHSAFHLQRPLLNLLEICMNRLMGSAI</sequence>
<feature type="transmembrane region" description="Helical" evidence="8">
    <location>
        <begin position="30"/>
        <end position="46"/>
    </location>
</feature>
<organism evidence="11 12">
    <name type="scientific">Laccaria amethystina LaAM-08-1</name>
    <dbReference type="NCBI Taxonomy" id="1095629"/>
    <lineage>
        <taxon>Eukaryota</taxon>
        <taxon>Fungi</taxon>
        <taxon>Dikarya</taxon>
        <taxon>Basidiomycota</taxon>
        <taxon>Agaricomycotina</taxon>
        <taxon>Agaricomycetes</taxon>
        <taxon>Agaricomycetidae</taxon>
        <taxon>Agaricales</taxon>
        <taxon>Agaricineae</taxon>
        <taxon>Hydnangiaceae</taxon>
        <taxon>Laccaria</taxon>
    </lineage>
</organism>
<evidence type="ECO:0000256" key="8">
    <source>
        <dbReference type="SAM" id="Phobius"/>
    </source>
</evidence>
<feature type="transmembrane region" description="Helical" evidence="8">
    <location>
        <begin position="263"/>
        <end position="282"/>
    </location>
</feature>
<proteinExistence type="inferred from homology"/>
<evidence type="ECO:0000256" key="3">
    <source>
        <dbReference type="ARBA" id="ARBA00007282"/>
    </source>
</evidence>
<keyword evidence="9" id="KW-0732">Signal</keyword>
<keyword evidence="6 8" id="KW-1133">Transmembrane helix</keyword>
<keyword evidence="7 8" id="KW-0472">Membrane</keyword>
<dbReference type="GO" id="GO:0006629">
    <property type="term" value="P:lipid metabolic process"/>
    <property type="evidence" value="ECO:0007669"/>
    <property type="project" value="InterPro"/>
</dbReference>
<dbReference type="Pfam" id="PF13813">
    <property type="entry name" value="MBOAT_2"/>
    <property type="match status" value="1"/>
</dbReference>
<dbReference type="PANTHER" id="PTHR31595">
    <property type="entry name" value="LONG-CHAIN-ALCOHOL O-FATTY-ACYLTRANSFERASE 3-RELATED"/>
    <property type="match status" value="1"/>
</dbReference>